<dbReference type="Pfam" id="PF14362">
    <property type="entry name" value="DUF4407"/>
    <property type="match status" value="1"/>
</dbReference>
<sequence>MSRRRGLEPPRLLRALAGVDESLLREVWHERARHTALGGVVLGTALIAGFSMLMAINQSLGAFSAVHLVPALLWAVFVLNLDRLLVTSMVGNARRVGSLVMRLAVALMFGFIIAEPLIMRIFETAIVQHIQDERGRQLDALRSNLVKCNGEDRATAEGDAVTPACQGFVLTFAVTPASTTRELAGLRGEAAALEKTVKRDTDTLARLRSNAVKECVGGGSARDGFSGRSGEGPLCRQRKADAEEFARTHPVAQNTAKLATLRERVAGLETRLGTAVATFEQSREEQINRRVEEERSHQGAIGFLERLDALHDLTGQSSALAVGTWAIRLFFVAIDCLPVVVKFFGGTSGYDELFKVRAGSSQRIFAERVDTEERRTIERYAAEKDEIERRTRMRRDEHDLSLQEHQVGLTARRGDAVSAYAAELLRGRREMPPEAGRTGANGRVMTDSGAF</sequence>
<proteinExistence type="predicted"/>
<organism evidence="3 4">
    <name type="scientific">Micromonospora harpali</name>
    <dbReference type="NCBI Taxonomy" id="1490225"/>
    <lineage>
        <taxon>Bacteria</taxon>
        <taxon>Bacillati</taxon>
        <taxon>Actinomycetota</taxon>
        <taxon>Actinomycetes</taxon>
        <taxon>Micromonosporales</taxon>
        <taxon>Micromonosporaceae</taxon>
        <taxon>Micromonospora</taxon>
    </lineage>
</organism>
<dbReference type="EMBL" id="JBHSQQ010000089">
    <property type="protein sequence ID" value="MFC5943023.1"/>
    <property type="molecule type" value="Genomic_DNA"/>
</dbReference>
<protein>
    <submittedName>
        <fullName evidence="3">DUF4407 domain-containing protein</fullName>
    </submittedName>
</protein>
<evidence type="ECO:0000256" key="1">
    <source>
        <dbReference type="SAM" id="MobiDB-lite"/>
    </source>
</evidence>
<dbReference type="Proteomes" id="UP001596207">
    <property type="component" value="Unassembled WGS sequence"/>
</dbReference>
<keyword evidence="2" id="KW-1133">Transmembrane helix</keyword>
<comment type="caution">
    <text evidence="3">The sequence shown here is derived from an EMBL/GenBank/DDBJ whole genome shotgun (WGS) entry which is preliminary data.</text>
</comment>
<feature type="transmembrane region" description="Helical" evidence="2">
    <location>
        <begin position="62"/>
        <end position="79"/>
    </location>
</feature>
<reference evidence="4" key="1">
    <citation type="journal article" date="2019" name="Int. J. Syst. Evol. Microbiol.">
        <title>The Global Catalogue of Microorganisms (GCM) 10K type strain sequencing project: providing services to taxonomists for standard genome sequencing and annotation.</title>
        <authorList>
            <consortium name="The Broad Institute Genomics Platform"/>
            <consortium name="The Broad Institute Genome Sequencing Center for Infectious Disease"/>
            <person name="Wu L."/>
            <person name="Ma J."/>
        </authorList>
    </citation>
    <scope>NUCLEOTIDE SEQUENCE [LARGE SCALE GENOMIC DNA]</scope>
    <source>
        <strain evidence="4">CGMCC 4.7173</strain>
    </source>
</reference>
<accession>A0ABW1HR16</accession>
<keyword evidence="4" id="KW-1185">Reference proteome</keyword>
<feature type="transmembrane region" description="Helical" evidence="2">
    <location>
        <begin position="35"/>
        <end position="56"/>
    </location>
</feature>
<keyword evidence="2" id="KW-0472">Membrane</keyword>
<feature type="region of interest" description="Disordered" evidence="1">
    <location>
        <begin position="431"/>
        <end position="451"/>
    </location>
</feature>
<gene>
    <name evidence="3" type="ORF">ACFPZ4_16250</name>
</gene>
<evidence type="ECO:0000313" key="3">
    <source>
        <dbReference type="EMBL" id="MFC5943023.1"/>
    </source>
</evidence>
<feature type="transmembrane region" description="Helical" evidence="2">
    <location>
        <begin position="99"/>
        <end position="119"/>
    </location>
</feature>
<evidence type="ECO:0000256" key="2">
    <source>
        <dbReference type="SAM" id="Phobius"/>
    </source>
</evidence>
<dbReference type="InterPro" id="IPR025519">
    <property type="entry name" value="DUF4407"/>
</dbReference>
<keyword evidence="2" id="KW-0812">Transmembrane</keyword>
<dbReference type="RefSeq" id="WP_353900095.1">
    <property type="nucleotide sequence ID" value="NZ_CP158970.1"/>
</dbReference>
<name>A0ABW1HR16_9ACTN</name>
<evidence type="ECO:0000313" key="4">
    <source>
        <dbReference type="Proteomes" id="UP001596207"/>
    </source>
</evidence>